<dbReference type="SUPFAM" id="SSF56219">
    <property type="entry name" value="DNase I-like"/>
    <property type="match status" value="1"/>
</dbReference>
<dbReference type="OrthoDB" id="7391519at2759"/>
<evidence type="ECO:0000313" key="2">
    <source>
        <dbReference type="EMBL" id="MBW0500241.1"/>
    </source>
</evidence>
<evidence type="ECO:0000313" key="3">
    <source>
        <dbReference type="Proteomes" id="UP000765509"/>
    </source>
</evidence>
<organism evidence="2 3">
    <name type="scientific">Austropuccinia psidii MF-1</name>
    <dbReference type="NCBI Taxonomy" id="1389203"/>
    <lineage>
        <taxon>Eukaryota</taxon>
        <taxon>Fungi</taxon>
        <taxon>Dikarya</taxon>
        <taxon>Basidiomycota</taxon>
        <taxon>Pucciniomycotina</taxon>
        <taxon>Pucciniomycetes</taxon>
        <taxon>Pucciniales</taxon>
        <taxon>Sphaerophragmiaceae</taxon>
        <taxon>Austropuccinia</taxon>
    </lineage>
</organism>
<comment type="caution">
    <text evidence="2">The sequence shown here is derived from an EMBL/GenBank/DDBJ whole genome shotgun (WGS) entry which is preliminary data.</text>
</comment>
<dbReference type="Gene3D" id="3.60.10.10">
    <property type="entry name" value="Endonuclease/exonuclease/phosphatase"/>
    <property type="match status" value="1"/>
</dbReference>
<gene>
    <name evidence="2" type="ORF">O181_039956</name>
</gene>
<name>A0A9Q3DGW3_9BASI</name>
<reference evidence="2" key="1">
    <citation type="submission" date="2021-03" db="EMBL/GenBank/DDBJ databases">
        <title>Draft genome sequence of rust myrtle Austropuccinia psidii MF-1, a brazilian biotype.</title>
        <authorList>
            <person name="Quecine M.C."/>
            <person name="Pachon D.M.R."/>
            <person name="Bonatelli M.L."/>
            <person name="Correr F.H."/>
            <person name="Franceschini L.M."/>
            <person name="Leite T.F."/>
            <person name="Margarido G.R.A."/>
            <person name="Almeida C.A."/>
            <person name="Ferrarezi J.A."/>
            <person name="Labate C.A."/>
        </authorList>
    </citation>
    <scope>NUCLEOTIDE SEQUENCE</scope>
    <source>
        <strain evidence="2">MF-1</strain>
    </source>
</reference>
<keyword evidence="3" id="KW-1185">Reference proteome</keyword>
<accession>A0A9Q3DGW3</accession>
<proteinExistence type="predicted"/>
<sequence>MSNETQPNYYMDNSYTDPYTPDNTGNLLYFSPPNEETLLQLNFHSHRDTTFSLLNTELTRHDLLSQEPGTYTHNNQPPPHPNWHLLYPVPKTNSKENRPRTCIYLNRNTPLYSIAPKPSNKPLLMAATINVHLDYKPQLLTLVSLYNPSVTFSGIDLWKRWLGSTYYRGALTILATDANSHHKLWNPLSYNHAHPEAKQLIKISATKGFKMILSKGVPRPNVGKSCYRKTSTILHHTPKQSLVQPPTHPHKTHTRT</sequence>
<dbReference type="Proteomes" id="UP000765509">
    <property type="component" value="Unassembled WGS sequence"/>
</dbReference>
<evidence type="ECO:0008006" key="4">
    <source>
        <dbReference type="Google" id="ProtNLM"/>
    </source>
</evidence>
<feature type="region of interest" description="Disordered" evidence="1">
    <location>
        <begin position="237"/>
        <end position="256"/>
    </location>
</feature>
<protein>
    <recommendedName>
        <fullName evidence="4">Endonuclease/exonuclease/phosphatase domain-containing protein</fullName>
    </recommendedName>
</protein>
<dbReference type="AlphaFoldDB" id="A0A9Q3DGW3"/>
<dbReference type="InterPro" id="IPR036691">
    <property type="entry name" value="Endo/exonu/phosph_ase_sf"/>
</dbReference>
<dbReference type="EMBL" id="AVOT02015717">
    <property type="protein sequence ID" value="MBW0500241.1"/>
    <property type="molecule type" value="Genomic_DNA"/>
</dbReference>
<evidence type="ECO:0000256" key="1">
    <source>
        <dbReference type="SAM" id="MobiDB-lite"/>
    </source>
</evidence>